<proteinExistence type="predicted"/>
<dbReference type="AlphaFoldDB" id="A0A072VPN4"/>
<keyword evidence="1" id="KW-0472">Membrane</keyword>
<sequence length="321" mass="35810">MSVQKKSSVNMNQRPSGFVSMASLTVQLVFGVLTFCYLEITGLGDNFVEKNLIVMRLLLVFTSFNFLIVIFSTLLEHPPIVIESYVPSFICLWLCTVIPVSLFISAVTAIVLSIVWVISFYIARCSVTEQTINYVGVDRNKFYLCMFLLSYGLMSLAVAVCNNVADTHSSRHIYINVSDRILFVDCICMLHIIRPVILQIPPACLMQTVIFLVTSCVVCVSSMVLISVVEAVIVFILWMVAISTVVVQRWDHFTYQMKAVGNAICNDLVQMKAVGNAICNDLVQMKAVGNAICNDLVLHMKAARKDDEATRDIEANNFNLC</sequence>
<dbReference type="EMBL" id="CM001217">
    <property type="protein sequence ID" value="KEH43631.1"/>
    <property type="molecule type" value="Genomic_DNA"/>
</dbReference>
<feature type="transmembrane region" description="Helical" evidence="1">
    <location>
        <begin position="90"/>
        <end position="122"/>
    </location>
</feature>
<feature type="transmembrane region" description="Helical" evidence="1">
    <location>
        <begin position="142"/>
        <end position="160"/>
    </location>
</feature>
<keyword evidence="1" id="KW-1133">Transmembrane helix</keyword>
<evidence type="ECO:0000313" key="2">
    <source>
        <dbReference type="EMBL" id="KEH43631.1"/>
    </source>
</evidence>
<name>A0A072VPN4_MEDTR</name>
<feature type="transmembrane region" description="Helical" evidence="1">
    <location>
        <begin position="52"/>
        <end position="75"/>
    </location>
</feature>
<feature type="transmembrane region" description="Helical" evidence="1">
    <location>
        <begin position="20"/>
        <end position="40"/>
    </location>
</feature>
<feature type="transmembrane region" description="Helical" evidence="1">
    <location>
        <begin position="232"/>
        <end position="250"/>
    </location>
</feature>
<evidence type="ECO:0000313" key="4">
    <source>
        <dbReference type="Proteomes" id="UP000002051"/>
    </source>
</evidence>
<protein>
    <submittedName>
        <fullName evidence="2">Transmembrane protein, putative</fullName>
    </submittedName>
</protein>
<gene>
    <name evidence="2" type="ordered locus">MTR_1g097530</name>
</gene>
<reference evidence="3" key="3">
    <citation type="submission" date="2015-04" db="UniProtKB">
        <authorList>
            <consortium name="EnsemblPlants"/>
        </authorList>
    </citation>
    <scope>IDENTIFICATION</scope>
    <source>
        <strain evidence="3">cv. Jemalong A17</strain>
    </source>
</reference>
<keyword evidence="1 2" id="KW-0812">Transmembrane</keyword>
<dbReference type="HOGENOM" id="CLU_867054_0_0_1"/>
<evidence type="ECO:0000313" key="3">
    <source>
        <dbReference type="EnsemblPlants" id="KEH43631"/>
    </source>
</evidence>
<dbReference type="Proteomes" id="UP000002051">
    <property type="component" value="Unassembled WGS sequence"/>
</dbReference>
<evidence type="ECO:0000256" key="1">
    <source>
        <dbReference type="SAM" id="Phobius"/>
    </source>
</evidence>
<reference evidence="2 4" key="2">
    <citation type="journal article" date="2014" name="BMC Genomics">
        <title>An improved genome release (version Mt4.0) for the model legume Medicago truncatula.</title>
        <authorList>
            <person name="Tang H."/>
            <person name="Krishnakumar V."/>
            <person name="Bidwell S."/>
            <person name="Rosen B."/>
            <person name="Chan A."/>
            <person name="Zhou S."/>
            <person name="Gentzbittel L."/>
            <person name="Childs K.L."/>
            <person name="Yandell M."/>
            <person name="Gundlach H."/>
            <person name="Mayer K.F."/>
            <person name="Schwartz D.C."/>
            <person name="Town C.D."/>
        </authorList>
    </citation>
    <scope>GENOME REANNOTATION</scope>
    <source>
        <strain evidence="2">A17</strain>
        <strain evidence="3 4">cv. Jemalong A17</strain>
    </source>
</reference>
<keyword evidence="4" id="KW-1185">Reference proteome</keyword>
<reference evidence="2 4" key="1">
    <citation type="journal article" date="2011" name="Nature">
        <title>The Medicago genome provides insight into the evolution of rhizobial symbioses.</title>
        <authorList>
            <person name="Young N.D."/>
            <person name="Debelle F."/>
            <person name="Oldroyd G.E."/>
            <person name="Geurts R."/>
            <person name="Cannon S.B."/>
            <person name="Udvardi M.K."/>
            <person name="Benedito V.A."/>
            <person name="Mayer K.F."/>
            <person name="Gouzy J."/>
            <person name="Schoof H."/>
            <person name="Van de Peer Y."/>
            <person name="Proost S."/>
            <person name="Cook D.R."/>
            <person name="Meyers B.C."/>
            <person name="Spannagl M."/>
            <person name="Cheung F."/>
            <person name="De Mita S."/>
            <person name="Krishnakumar V."/>
            <person name="Gundlach H."/>
            <person name="Zhou S."/>
            <person name="Mudge J."/>
            <person name="Bharti A.K."/>
            <person name="Murray J.D."/>
            <person name="Naoumkina M.A."/>
            <person name="Rosen B."/>
            <person name="Silverstein K.A."/>
            <person name="Tang H."/>
            <person name="Rombauts S."/>
            <person name="Zhao P.X."/>
            <person name="Zhou P."/>
            <person name="Barbe V."/>
            <person name="Bardou P."/>
            <person name="Bechner M."/>
            <person name="Bellec A."/>
            <person name="Berger A."/>
            <person name="Berges H."/>
            <person name="Bidwell S."/>
            <person name="Bisseling T."/>
            <person name="Choisne N."/>
            <person name="Couloux A."/>
            <person name="Denny R."/>
            <person name="Deshpande S."/>
            <person name="Dai X."/>
            <person name="Doyle J.J."/>
            <person name="Dudez A.M."/>
            <person name="Farmer A.D."/>
            <person name="Fouteau S."/>
            <person name="Franken C."/>
            <person name="Gibelin C."/>
            <person name="Gish J."/>
            <person name="Goldstein S."/>
            <person name="Gonzalez A.J."/>
            <person name="Green P.J."/>
            <person name="Hallab A."/>
            <person name="Hartog M."/>
            <person name="Hua A."/>
            <person name="Humphray S.J."/>
            <person name="Jeong D.H."/>
            <person name="Jing Y."/>
            <person name="Jocker A."/>
            <person name="Kenton S.M."/>
            <person name="Kim D.J."/>
            <person name="Klee K."/>
            <person name="Lai H."/>
            <person name="Lang C."/>
            <person name="Lin S."/>
            <person name="Macmil S.L."/>
            <person name="Magdelenat G."/>
            <person name="Matthews L."/>
            <person name="McCorrison J."/>
            <person name="Monaghan E.L."/>
            <person name="Mun J.H."/>
            <person name="Najar F.Z."/>
            <person name="Nicholson C."/>
            <person name="Noirot C."/>
            <person name="O'Bleness M."/>
            <person name="Paule C.R."/>
            <person name="Poulain J."/>
            <person name="Prion F."/>
            <person name="Qin B."/>
            <person name="Qu C."/>
            <person name="Retzel E.F."/>
            <person name="Riddle C."/>
            <person name="Sallet E."/>
            <person name="Samain S."/>
            <person name="Samson N."/>
            <person name="Sanders I."/>
            <person name="Saurat O."/>
            <person name="Scarpelli C."/>
            <person name="Schiex T."/>
            <person name="Segurens B."/>
            <person name="Severin A.J."/>
            <person name="Sherrier D.J."/>
            <person name="Shi R."/>
            <person name="Sims S."/>
            <person name="Singer S.R."/>
            <person name="Sinharoy S."/>
            <person name="Sterck L."/>
            <person name="Viollet A."/>
            <person name="Wang B.B."/>
            <person name="Wang K."/>
            <person name="Wang M."/>
            <person name="Wang X."/>
            <person name="Warfsmann J."/>
            <person name="Weissenbach J."/>
            <person name="White D.D."/>
            <person name="White J.D."/>
            <person name="Wiley G.B."/>
            <person name="Wincker P."/>
            <person name="Xing Y."/>
            <person name="Yang L."/>
            <person name="Yao Z."/>
            <person name="Ying F."/>
            <person name="Zhai J."/>
            <person name="Zhou L."/>
            <person name="Zuber A."/>
            <person name="Denarie J."/>
            <person name="Dixon R.A."/>
            <person name="May G.D."/>
            <person name="Schwartz D.C."/>
            <person name="Rogers J."/>
            <person name="Quetier F."/>
            <person name="Town C.D."/>
            <person name="Roe B.A."/>
        </authorList>
    </citation>
    <scope>NUCLEOTIDE SEQUENCE [LARGE SCALE GENOMIC DNA]</scope>
    <source>
        <strain evidence="2">A17</strain>
        <strain evidence="3 4">cv. Jemalong A17</strain>
    </source>
</reference>
<dbReference type="EnsemblPlants" id="KEH43631">
    <property type="protein sequence ID" value="KEH43631"/>
    <property type="gene ID" value="MTR_1g097530"/>
</dbReference>
<accession>A0A072VPN4</accession>
<organism evidence="2 4">
    <name type="scientific">Medicago truncatula</name>
    <name type="common">Barrel medic</name>
    <name type="synonym">Medicago tribuloides</name>
    <dbReference type="NCBI Taxonomy" id="3880"/>
    <lineage>
        <taxon>Eukaryota</taxon>
        <taxon>Viridiplantae</taxon>
        <taxon>Streptophyta</taxon>
        <taxon>Embryophyta</taxon>
        <taxon>Tracheophyta</taxon>
        <taxon>Spermatophyta</taxon>
        <taxon>Magnoliopsida</taxon>
        <taxon>eudicotyledons</taxon>
        <taxon>Gunneridae</taxon>
        <taxon>Pentapetalae</taxon>
        <taxon>rosids</taxon>
        <taxon>fabids</taxon>
        <taxon>Fabales</taxon>
        <taxon>Fabaceae</taxon>
        <taxon>Papilionoideae</taxon>
        <taxon>50 kb inversion clade</taxon>
        <taxon>NPAAA clade</taxon>
        <taxon>Hologalegina</taxon>
        <taxon>IRL clade</taxon>
        <taxon>Trifolieae</taxon>
        <taxon>Medicago</taxon>
    </lineage>
</organism>